<keyword evidence="5" id="KW-1185">Reference proteome</keyword>
<evidence type="ECO:0000313" key="3">
    <source>
        <dbReference type="EMBL" id="CAF3954558.1"/>
    </source>
</evidence>
<dbReference type="EMBL" id="CAJNRF010002974">
    <property type="protein sequence ID" value="CAF2045192.1"/>
    <property type="molecule type" value="Genomic_DNA"/>
</dbReference>
<evidence type="ECO:0000313" key="2">
    <source>
        <dbReference type="EMBL" id="CAF2045192.1"/>
    </source>
</evidence>
<dbReference type="AlphaFoldDB" id="A0A816P7T3"/>
<protein>
    <recommendedName>
        <fullName evidence="1">M23ase beta-sheet core domain-containing protein</fullName>
    </recommendedName>
</protein>
<dbReference type="CDD" id="cd12797">
    <property type="entry name" value="M23_peptidase"/>
    <property type="match status" value="1"/>
</dbReference>
<dbReference type="Proteomes" id="UP000663856">
    <property type="component" value="Unassembled WGS sequence"/>
</dbReference>
<name>A0A816P7T3_9BILA</name>
<dbReference type="EMBL" id="CAJOBG010001739">
    <property type="protein sequence ID" value="CAF3954558.1"/>
    <property type="molecule type" value="Genomic_DNA"/>
</dbReference>
<sequence>MWTEKGCNWDAAYGTHIIIESKDAAEKVVRHLYAHLNQKMVHVGASVLVGQQIAKSGNTGRSTDLHLHYEERVSPFAYDNHRNPQFNKSNIVNIHNCKLQAHFFIVQLQNITELFILITFDISA</sequence>
<dbReference type="PANTHER" id="PTHR21666">
    <property type="entry name" value="PEPTIDASE-RELATED"/>
    <property type="match status" value="1"/>
</dbReference>
<dbReference type="InterPro" id="IPR016047">
    <property type="entry name" value="M23ase_b-sheet_dom"/>
</dbReference>
<dbReference type="Proteomes" id="UP000663866">
    <property type="component" value="Unassembled WGS sequence"/>
</dbReference>
<comment type="caution">
    <text evidence="2">The sequence shown here is derived from an EMBL/GenBank/DDBJ whole genome shotgun (WGS) entry which is preliminary data.</text>
</comment>
<dbReference type="PANTHER" id="PTHR21666:SF270">
    <property type="entry name" value="MUREIN HYDROLASE ACTIVATOR ENVC"/>
    <property type="match status" value="1"/>
</dbReference>
<dbReference type="SUPFAM" id="SSF51261">
    <property type="entry name" value="Duplicated hybrid motif"/>
    <property type="match status" value="1"/>
</dbReference>
<feature type="domain" description="M23ase beta-sheet core" evidence="1">
    <location>
        <begin position="8"/>
        <end position="73"/>
    </location>
</feature>
<accession>A0A816P7T3</accession>
<organism evidence="2 4">
    <name type="scientific">Rotaria magnacalcarata</name>
    <dbReference type="NCBI Taxonomy" id="392030"/>
    <lineage>
        <taxon>Eukaryota</taxon>
        <taxon>Metazoa</taxon>
        <taxon>Spiralia</taxon>
        <taxon>Gnathifera</taxon>
        <taxon>Rotifera</taxon>
        <taxon>Eurotatoria</taxon>
        <taxon>Bdelloidea</taxon>
        <taxon>Philodinida</taxon>
        <taxon>Philodinidae</taxon>
        <taxon>Rotaria</taxon>
    </lineage>
</organism>
<dbReference type="InterPro" id="IPR011055">
    <property type="entry name" value="Dup_hybrid_motif"/>
</dbReference>
<dbReference type="Gene3D" id="2.70.70.10">
    <property type="entry name" value="Glucose Permease (Domain IIA)"/>
    <property type="match status" value="1"/>
</dbReference>
<dbReference type="GO" id="GO:0004222">
    <property type="term" value="F:metalloendopeptidase activity"/>
    <property type="evidence" value="ECO:0007669"/>
    <property type="project" value="TreeGrafter"/>
</dbReference>
<evidence type="ECO:0000259" key="1">
    <source>
        <dbReference type="Pfam" id="PF01551"/>
    </source>
</evidence>
<evidence type="ECO:0000313" key="5">
    <source>
        <dbReference type="Proteomes" id="UP000663866"/>
    </source>
</evidence>
<proteinExistence type="predicted"/>
<evidence type="ECO:0000313" key="4">
    <source>
        <dbReference type="Proteomes" id="UP000663856"/>
    </source>
</evidence>
<dbReference type="InterPro" id="IPR050570">
    <property type="entry name" value="Cell_wall_metabolism_enzyme"/>
</dbReference>
<reference evidence="2" key="1">
    <citation type="submission" date="2021-02" db="EMBL/GenBank/DDBJ databases">
        <authorList>
            <person name="Nowell W R."/>
        </authorList>
    </citation>
    <scope>NUCLEOTIDE SEQUENCE</scope>
</reference>
<gene>
    <name evidence="3" type="ORF">OVN521_LOCUS12446</name>
    <name evidence="2" type="ORF">WKI299_LOCUS9063</name>
</gene>
<dbReference type="Pfam" id="PF01551">
    <property type="entry name" value="Peptidase_M23"/>
    <property type="match status" value="1"/>
</dbReference>